<keyword evidence="2" id="KW-0285">Flavoprotein</keyword>
<comment type="cofactor">
    <cofactor evidence="1">
        <name>FMN</name>
        <dbReference type="ChEBI" id="CHEBI:58210"/>
    </cofactor>
</comment>
<dbReference type="AlphaFoldDB" id="A0A1H0DYI2"/>
<dbReference type="PANTHER" id="PTHR33798:SF5">
    <property type="entry name" value="FLAVIN REDUCTASE LIKE DOMAIN-CONTAINING PROTEIN"/>
    <property type="match status" value="1"/>
</dbReference>
<feature type="domain" description="Flavin reductase like" evidence="5">
    <location>
        <begin position="20"/>
        <end position="174"/>
    </location>
</feature>
<evidence type="ECO:0000256" key="1">
    <source>
        <dbReference type="ARBA" id="ARBA00001917"/>
    </source>
</evidence>
<dbReference type="Gene3D" id="2.30.110.10">
    <property type="entry name" value="Electron Transport, Fmn-binding Protein, Chain A"/>
    <property type="match status" value="1"/>
</dbReference>
<evidence type="ECO:0000256" key="3">
    <source>
        <dbReference type="ARBA" id="ARBA00022643"/>
    </source>
</evidence>
<dbReference type="STRING" id="745820.SAMN04488053_103133"/>
<evidence type="ECO:0000256" key="4">
    <source>
        <dbReference type="ARBA" id="ARBA00038054"/>
    </source>
</evidence>
<dbReference type="InterPro" id="IPR012349">
    <property type="entry name" value="Split_barrel_FMN-bd"/>
</dbReference>
<evidence type="ECO:0000313" key="7">
    <source>
        <dbReference type="Proteomes" id="UP000198778"/>
    </source>
</evidence>
<evidence type="ECO:0000256" key="2">
    <source>
        <dbReference type="ARBA" id="ARBA00022630"/>
    </source>
</evidence>
<dbReference type="SUPFAM" id="SSF50475">
    <property type="entry name" value="FMN-binding split barrel"/>
    <property type="match status" value="1"/>
</dbReference>
<dbReference type="Pfam" id="PF01613">
    <property type="entry name" value="Flavin_Reduct"/>
    <property type="match status" value="1"/>
</dbReference>
<keyword evidence="3" id="KW-0288">FMN</keyword>
<dbReference type="SMART" id="SM00903">
    <property type="entry name" value="Flavin_Reduct"/>
    <property type="match status" value="1"/>
</dbReference>
<dbReference type="EMBL" id="FNIL01000003">
    <property type="protein sequence ID" value="SDN75128.1"/>
    <property type="molecule type" value="Genomic_DNA"/>
</dbReference>
<evidence type="ECO:0000259" key="5">
    <source>
        <dbReference type="SMART" id="SM00903"/>
    </source>
</evidence>
<dbReference type="OrthoDB" id="9794638at2"/>
<gene>
    <name evidence="6" type="ORF">SAMN04488053_103133</name>
</gene>
<dbReference type="Proteomes" id="UP000198778">
    <property type="component" value="Unassembled WGS sequence"/>
</dbReference>
<dbReference type="GO" id="GO:0016646">
    <property type="term" value="F:oxidoreductase activity, acting on the CH-NH group of donors, NAD or NADP as acceptor"/>
    <property type="evidence" value="ECO:0007669"/>
    <property type="project" value="UniProtKB-ARBA"/>
</dbReference>
<accession>A0A1H0DYI2</accession>
<sequence length="201" mass="22182">MAEFDPKTLSKKENYRLLTSIVTPRPIAFITSISDVGVLNAAPFSYFNIISADPPLVSVSIGRKAERQKDTAKNILQTEEFVIHVADEDNIKQVNESSANLQPEESEVEHTKLSPMVSSVVGVPSLKESQVRLECKLEQHLVFEGEEGATDVIIGRIVSYSADDKVVKDGSIQTEKVKPVARLGGKKYAKLGKVFELERPE</sequence>
<comment type="similarity">
    <text evidence="4">Belongs to the flavoredoxin family.</text>
</comment>
<dbReference type="RefSeq" id="WP_090842072.1">
    <property type="nucleotide sequence ID" value="NZ_FNIL01000003.1"/>
</dbReference>
<dbReference type="PANTHER" id="PTHR33798">
    <property type="entry name" value="FLAVOPROTEIN OXYGENASE"/>
    <property type="match status" value="1"/>
</dbReference>
<keyword evidence="7" id="KW-1185">Reference proteome</keyword>
<dbReference type="GO" id="GO:0010181">
    <property type="term" value="F:FMN binding"/>
    <property type="evidence" value="ECO:0007669"/>
    <property type="project" value="InterPro"/>
</dbReference>
<proteinExistence type="inferred from homology"/>
<organism evidence="6 7">
    <name type="scientific">Alkalicoccus daliensis</name>
    <dbReference type="NCBI Taxonomy" id="745820"/>
    <lineage>
        <taxon>Bacteria</taxon>
        <taxon>Bacillati</taxon>
        <taxon>Bacillota</taxon>
        <taxon>Bacilli</taxon>
        <taxon>Bacillales</taxon>
        <taxon>Bacillaceae</taxon>
        <taxon>Alkalicoccus</taxon>
    </lineage>
</organism>
<name>A0A1H0DYI2_9BACI</name>
<reference evidence="7" key="1">
    <citation type="submission" date="2016-10" db="EMBL/GenBank/DDBJ databases">
        <authorList>
            <person name="Varghese N."/>
            <person name="Submissions S."/>
        </authorList>
    </citation>
    <scope>NUCLEOTIDE SEQUENCE [LARGE SCALE GENOMIC DNA]</scope>
    <source>
        <strain evidence="7">CGMCC 1.10369</strain>
    </source>
</reference>
<protein>
    <submittedName>
        <fullName evidence="6">NADH-FMN oxidoreductase RutF, flavin reductase (DIM6/NTAB) family</fullName>
    </submittedName>
</protein>
<dbReference type="InterPro" id="IPR002563">
    <property type="entry name" value="Flavin_Rdtase-like_dom"/>
</dbReference>
<evidence type="ECO:0000313" key="6">
    <source>
        <dbReference type="EMBL" id="SDN75128.1"/>
    </source>
</evidence>